<dbReference type="PANTHER" id="PTHR47447">
    <property type="entry name" value="OS03G0856100 PROTEIN"/>
    <property type="match status" value="1"/>
</dbReference>
<sequence>MEVYGHCGYLNESETLFVEIKQKNWVPDEPAYGLLVDLWGKAGNVDKAQSWFQAMLDAGLRPNVPTCNSLLRAFVRVHWFADAYNVLQTAGPDGQNVRDHASNFLDLMHSEVRESKRGLVDAVVDFLHKTGWGRRSWVTGSSLVRQSVEELLYVFGFPFLAEMATQGVLWDAERHPIDGCSNLMWKGCT</sequence>
<evidence type="ECO:0000256" key="1">
    <source>
        <dbReference type="ARBA" id="ARBA00007626"/>
    </source>
</evidence>
<reference evidence="4 5" key="1">
    <citation type="submission" date="2020-06" db="EMBL/GenBank/DDBJ databases">
        <title>Transcriptomic and genomic resources for Thalictrum thalictroides and T. hernandezii: Facilitating candidate gene discovery in an emerging model plant lineage.</title>
        <authorList>
            <person name="Arias T."/>
            <person name="Riano-Pachon D.M."/>
            <person name="Di Stilio V.S."/>
        </authorList>
    </citation>
    <scope>NUCLEOTIDE SEQUENCE [LARGE SCALE GENOMIC DNA]</scope>
    <source>
        <strain evidence="5">cv. WT478/WT964</strain>
        <tissue evidence="4">Leaves</tissue>
    </source>
</reference>
<evidence type="ECO:0000313" key="5">
    <source>
        <dbReference type="Proteomes" id="UP000554482"/>
    </source>
</evidence>
<dbReference type="Proteomes" id="UP000554482">
    <property type="component" value="Unassembled WGS sequence"/>
</dbReference>
<dbReference type="Gene3D" id="1.25.40.10">
    <property type="entry name" value="Tetratricopeptide repeat domain"/>
    <property type="match status" value="1"/>
</dbReference>
<organism evidence="4 5">
    <name type="scientific">Thalictrum thalictroides</name>
    <name type="common">Rue-anemone</name>
    <name type="synonym">Anemone thalictroides</name>
    <dbReference type="NCBI Taxonomy" id="46969"/>
    <lineage>
        <taxon>Eukaryota</taxon>
        <taxon>Viridiplantae</taxon>
        <taxon>Streptophyta</taxon>
        <taxon>Embryophyta</taxon>
        <taxon>Tracheophyta</taxon>
        <taxon>Spermatophyta</taxon>
        <taxon>Magnoliopsida</taxon>
        <taxon>Ranunculales</taxon>
        <taxon>Ranunculaceae</taxon>
        <taxon>Thalictroideae</taxon>
        <taxon>Thalictrum</taxon>
    </lineage>
</organism>
<dbReference type="AlphaFoldDB" id="A0A7J6WBY8"/>
<comment type="caution">
    <text evidence="4">The sequence shown here is derived from an EMBL/GenBank/DDBJ whole genome shotgun (WGS) entry which is preliminary data.</text>
</comment>
<dbReference type="InterPro" id="IPR011990">
    <property type="entry name" value="TPR-like_helical_dom_sf"/>
</dbReference>
<dbReference type="InterPro" id="IPR002885">
    <property type="entry name" value="PPR_rpt"/>
</dbReference>
<evidence type="ECO:0000256" key="3">
    <source>
        <dbReference type="PROSITE-ProRule" id="PRU00708"/>
    </source>
</evidence>
<evidence type="ECO:0000256" key="2">
    <source>
        <dbReference type="ARBA" id="ARBA00022737"/>
    </source>
</evidence>
<dbReference type="OrthoDB" id="185373at2759"/>
<dbReference type="Pfam" id="PF01535">
    <property type="entry name" value="PPR"/>
    <property type="match status" value="1"/>
</dbReference>
<name>A0A7J6WBY8_THATH</name>
<comment type="similarity">
    <text evidence="1">Belongs to the PPR family. P subfamily.</text>
</comment>
<accession>A0A7J6WBY8</accession>
<gene>
    <name evidence="4" type="ORF">FRX31_016035</name>
</gene>
<dbReference type="PANTHER" id="PTHR47447:SF17">
    <property type="entry name" value="OS12G0638900 PROTEIN"/>
    <property type="match status" value="1"/>
</dbReference>
<dbReference type="EMBL" id="JABWDY010018786">
    <property type="protein sequence ID" value="KAF5194378.1"/>
    <property type="molecule type" value="Genomic_DNA"/>
</dbReference>
<dbReference type="PROSITE" id="PS51375">
    <property type="entry name" value="PPR"/>
    <property type="match status" value="1"/>
</dbReference>
<evidence type="ECO:0000313" key="4">
    <source>
        <dbReference type="EMBL" id="KAF5194378.1"/>
    </source>
</evidence>
<feature type="repeat" description="PPR" evidence="3">
    <location>
        <begin position="28"/>
        <end position="62"/>
    </location>
</feature>
<keyword evidence="2" id="KW-0677">Repeat</keyword>
<protein>
    <submittedName>
        <fullName evidence="4">Pentatricopeptide repeat-containing protein</fullName>
    </submittedName>
</protein>
<keyword evidence="5" id="KW-1185">Reference proteome</keyword>
<proteinExistence type="inferred from homology"/>
<dbReference type="NCBIfam" id="TIGR00756">
    <property type="entry name" value="PPR"/>
    <property type="match status" value="1"/>
</dbReference>